<dbReference type="EMBL" id="JANKHO010003716">
    <property type="protein sequence ID" value="KAJ3481473.1"/>
    <property type="molecule type" value="Genomic_DNA"/>
</dbReference>
<evidence type="ECO:0000313" key="2">
    <source>
        <dbReference type="EMBL" id="KAJ3481473.1"/>
    </source>
</evidence>
<dbReference type="GO" id="GO:0008270">
    <property type="term" value="F:zinc ion binding"/>
    <property type="evidence" value="ECO:0007669"/>
    <property type="project" value="InterPro"/>
</dbReference>
<keyword evidence="1" id="KW-0507">mRNA processing</keyword>
<dbReference type="Proteomes" id="UP001148786">
    <property type="component" value="Unassembled WGS sequence"/>
</dbReference>
<dbReference type="GO" id="GO:0006397">
    <property type="term" value="P:mRNA processing"/>
    <property type="evidence" value="ECO:0007669"/>
    <property type="project" value="UniProtKB-KW"/>
</dbReference>
<dbReference type="InterPro" id="IPR036875">
    <property type="entry name" value="Znf_CCHC_sf"/>
</dbReference>
<accession>A0A9W8JNJ3</accession>
<proteinExistence type="predicted"/>
<evidence type="ECO:0000256" key="1">
    <source>
        <dbReference type="ARBA" id="ARBA00022664"/>
    </source>
</evidence>
<organism evidence="2 3">
    <name type="scientific">Agrocybe chaxingu</name>
    <dbReference type="NCBI Taxonomy" id="84603"/>
    <lineage>
        <taxon>Eukaryota</taxon>
        <taxon>Fungi</taxon>
        <taxon>Dikarya</taxon>
        <taxon>Basidiomycota</taxon>
        <taxon>Agaricomycotina</taxon>
        <taxon>Agaricomycetes</taxon>
        <taxon>Agaricomycetidae</taxon>
        <taxon>Agaricales</taxon>
        <taxon>Agaricineae</taxon>
        <taxon>Strophariaceae</taxon>
        <taxon>Agrocybe</taxon>
    </lineage>
</organism>
<gene>
    <name evidence="2" type="ORF">NLJ89_g12209</name>
</gene>
<keyword evidence="3" id="KW-1185">Reference proteome</keyword>
<comment type="caution">
    <text evidence="2">The sequence shown here is derived from an EMBL/GenBank/DDBJ whole genome shotgun (WGS) entry which is preliminary data.</text>
</comment>
<dbReference type="GO" id="GO:0003676">
    <property type="term" value="F:nucleic acid binding"/>
    <property type="evidence" value="ECO:0007669"/>
    <property type="project" value="InterPro"/>
</dbReference>
<dbReference type="SUPFAM" id="SSF57756">
    <property type="entry name" value="Retrovirus zinc finger-like domains"/>
    <property type="match status" value="1"/>
</dbReference>
<dbReference type="OrthoDB" id="2941894at2759"/>
<dbReference type="Pfam" id="PF14223">
    <property type="entry name" value="Retrotran_gag_2"/>
    <property type="match status" value="1"/>
</dbReference>
<evidence type="ECO:0000313" key="3">
    <source>
        <dbReference type="Proteomes" id="UP001148786"/>
    </source>
</evidence>
<reference evidence="2" key="1">
    <citation type="submission" date="2022-07" db="EMBL/GenBank/DDBJ databases">
        <title>Genome Sequence of Agrocybe chaxingu.</title>
        <authorList>
            <person name="Buettner E."/>
        </authorList>
    </citation>
    <scope>NUCLEOTIDE SEQUENCE</scope>
    <source>
        <strain evidence="2">MP-N11</strain>
    </source>
</reference>
<name>A0A9W8JNJ3_9AGAR</name>
<sequence length="288" mass="32367">MTTGDTPPLDEMSSKVLETDAARPSVPLIHSTTLYSGQKLDKLKGNWEEWKDAIYPMACLSGLWAYMSGSATCPDKSFEPRAYANWVQNDERACAFIYDAIEPSEKKAVSTHLTSAEKFWTELKKRHEKDGPISQVYLIKDALGKRANEGDAYTKGLDELFHMLDRAWRMGDLTLDILKSIVALNYFSKTDVQKIQFDLQDRIKGATKENPFTPNDIHRFVEECESLINANTRQGTTDTHTVALSASTQDKKRGGNNNTCSNCKKPGHTVQYCISPNSEKPTLGYRLN</sequence>
<dbReference type="AlphaFoldDB" id="A0A9W8JNJ3"/>
<protein>
    <submittedName>
        <fullName evidence="2">Uncharacterized protein</fullName>
    </submittedName>
</protein>